<sequence length="146" mass="15656">MNAVTPPQQPSSGPAPATTPPRTTQGTQDAPGTRDGDNQDHNHDHEAGYRGPATLEFGGEERSVDVELRGTFQPVDGRYHWYGRVIGAPELVALLGGKRTAALIRTPQGEARGELSDPDPWDRYRVTGTSTPPFRVPGPNDPPPVA</sequence>
<evidence type="ECO:0000313" key="3">
    <source>
        <dbReference type="EMBL" id="QKW51973.1"/>
    </source>
</evidence>
<reference evidence="3 4" key="1">
    <citation type="submission" date="2020-06" db="EMBL/GenBank/DDBJ databases">
        <title>Genome mining for natural products.</title>
        <authorList>
            <person name="Zhang B."/>
            <person name="Shi J."/>
            <person name="Ge H."/>
        </authorList>
    </citation>
    <scope>NUCLEOTIDE SEQUENCE [LARGE SCALE GENOMIC DNA]</scope>
    <source>
        <strain evidence="3 4">NA00687</strain>
    </source>
</reference>
<dbReference type="RefSeq" id="WP_176163680.1">
    <property type="nucleotide sequence ID" value="NZ_CP054929.1"/>
</dbReference>
<dbReference type="InterPro" id="IPR032371">
    <property type="entry name" value="DUF4873"/>
</dbReference>
<protein>
    <submittedName>
        <fullName evidence="3">DUF4873 domain-containing protein</fullName>
    </submittedName>
</protein>
<accession>A0A7H8NC09</accession>
<gene>
    <name evidence="3" type="ORF">HUT08_23305</name>
</gene>
<keyword evidence="4" id="KW-1185">Reference proteome</keyword>
<feature type="compositionally biased region" description="Pro residues" evidence="1">
    <location>
        <begin position="134"/>
        <end position="146"/>
    </location>
</feature>
<feature type="compositionally biased region" description="Basic and acidic residues" evidence="1">
    <location>
        <begin position="111"/>
        <end position="125"/>
    </location>
</feature>
<dbReference type="Pfam" id="PF16170">
    <property type="entry name" value="DUF4873"/>
    <property type="match status" value="1"/>
</dbReference>
<feature type="domain" description="DUF4873" evidence="2">
    <location>
        <begin position="47"/>
        <end position="136"/>
    </location>
</feature>
<feature type="region of interest" description="Disordered" evidence="1">
    <location>
        <begin position="107"/>
        <end position="146"/>
    </location>
</feature>
<feature type="compositionally biased region" description="Basic and acidic residues" evidence="1">
    <location>
        <begin position="32"/>
        <end position="48"/>
    </location>
</feature>
<organism evidence="3 4">
    <name type="scientific">Streptomyces buecherae</name>
    <dbReference type="NCBI Taxonomy" id="2763006"/>
    <lineage>
        <taxon>Bacteria</taxon>
        <taxon>Bacillati</taxon>
        <taxon>Actinomycetota</taxon>
        <taxon>Actinomycetes</taxon>
        <taxon>Kitasatosporales</taxon>
        <taxon>Streptomycetaceae</taxon>
        <taxon>Streptomyces</taxon>
    </lineage>
</organism>
<feature type="compositionally biased region" description="Low complexity" evidence="1">
    <location>
        <begin position="10"/>
        <end position="27"/>
    </location>
</feature>
<proteinExistence type="predicted"/>
<feature type="region of interest" description="Disordered" evidence="1">
    <location>
        <begin position="1"/>
        <end position="62"/>
    </location>
</feature>
<evidence type="ECO:0000313" key="4">
    <source>
        <dbReference type="Proteomes" id="UP000509303"/>
    </source>
</evidence>
<evidence type="ECO:0000259" key="2">
    <source>
        <dbReference type="Pfam" id="PF16170"/>
    </source>
</evidence>
<dbReference type="EMBL" id="CP054929">
    <property type="protein sequence ID" value="QKW51973.1"/>
    <property type="molecule type" value="Genomic_DNA"/>
</dbReference>
<evidence type="ECO:0000256" key="1">
    <source>
        <dbReference type="SAM" id="MobiDB-lite"/>
    </source>
</evidence>
<dbReference type="AlphaFoldDB" id="A0A7H8NC09"/>
<name>A0A7H8NC09_9ACTN</name>
<dbReference type="Proteomes" id="UP000509303">
    <property type="component" value="Chromosome"/>
</dbReference>